<sequence>MLVVEEFHGTQVTQQRVEMVERKGTGHPDQICDCIMDSISVALSQAYLSEFGTILHHNIDKGLLAAGRVQMRFGGGEVIEPMELTIGDRATFSMAGREIPVHDIAVAAAKTWISRNLRHVDPERHVRYRLKLAPGSLELTDIFARPGEVRGANDTSAAVGYYPLSPTEHAVLTLERELNSARFKTLFPETGEDVKVMGLRNGDELDLTVAMPLLAERIRSEREYFERKQAVDTAMREFLEQGCRGFGRVRVHYNTLDQAGRGLAGVYLSLLGTSAEDADSGQVGRGNRVNGLIPIARAIGTEAAAGKNPMSHVGKIYNVLSHRMAREICKSVAGVQGAYIMLLSRIGEPVDRPQMASAQLVMEPGRSVTEVEGEVREVMQRQLAGITEFCQALARGDFPVC</sequence>
<dbReference type="InterPro" id="IPR027790">
    <property type="entry name" value="AdoMet_synthase_2_family"/>
</dbReference>
<dbReference type="Gene3D" id="3.30.300.280">
    <property type="entry name" value="S-adenosylmethionine synthetase, C-terminal domain"/>
    <property type="match status" value="1"/>
</dbReference>
<evidence type="ECO:0000256" key="1">
    <source>
        <dbReference type="ARBA" id="ARBA00006892"/>
    </source>
</evidence>
<organism evidence="2 3">
    <name type="scientific">Geomonas paludis</name>
    <dbReference type="NCBI Taxonomy" id="2740185"/>
    <lineage>
        <taxon>Bacteria</taxon>
        <taxon>Pseudomonadati</taxon>
        <taxon>Thermodesulfobacteriota</taxon>
        <taxon>Desulfuromonadia</taxon>
        <taxon>Geobacterales</taxon>
        <taxon>Geobacteraceae</taxon>
        <taxon>Geomonas</taxon>
    </lineage>
</organism>
<comment type="caution">
    <text evidence="2">The sequence shown here is derived from an EMBL/GenBank/DDBJ whole genome shotgun (WGS) entry which is preliminary data.</text>
</comment>
<dbReference type="AlphaFoldDB" id="A0A6V8N0G5"/>
<dbReference type="InterPro" id="IPR042543">
    <property type="entry name" value="AdoMet_synthase_2"/>
</dbReference>
<dbReference type="RefSeq" id="WP_183349400.1">
    <property type="nucleotide sequence ID" value="NZ_BLXY01000009.1"/>
</dbReference>
<accession>A0A6V8N0G5</accession>
<dbReference type="InterPro" id="IPR042544">
    <property type="entry name" value="AdoMet_synthase_3"/>
</dbReference>
<reference evidence="3" key="1">
    <citation type="submission" date="2020-06" db="EMBL/GenBank/DDBJ databases">
        <title>Draft genomic sequecing of Geomonas sp. Red736.</title>
        <authorList>
            <person name="Itoh H."/>
            <person name="Xu Z.X."/>
            <person name="Ushijima N."/>
            <person name="Masuda Y."/>
            <person name="Shiratori Y."/>
            <person name="Senoo K."/>
        </authorList>
    </citation>
    <scope>NUCLEOTIDE SEQUENCE [LARGE SCALE GENOMIC DNA]</scope>
    <source>
        <strain evidence="3">Red736</strain>
    </source>
</reference>
<dbReference type="PANTHER" id="PTHR36697">
    <property type="entry name" value="S-ADENOSYLMETHIONINE SYNTHASE"/>
    <property type="match status" value="1"/>
</dbReference>
<gene>
    <name evidence="2" type="primary">metK-2</name>
    <name evidence="2" type="ORF">GMPD_32960</name>
</gene>
<dbReference type="Proteomes" id="UP000568888">
    <property type="component" value="Unassembled WGS sequence"/>
</dbReference>
<dbReference type="EMBL" id="BLXY01000009">
    <property type="protein sequence ID" value="GFO65377.1"/>
    <property type="molecule type" value="Genomic_DNA"/>
</dbReference>
<dbReference type="Pfam" id="PF01941">
    <property type="entry name" value="AdoMet_Synthase"/>
    <property type="match status" value="1"/>
</dbReference>
<dbReference type="Gene3D" id="3.30.300.10">
    <property type="match status" value="1"/>
</dbReference>
<name>A0A6V8N0G5_9BACT</name>
<proteinExistence type="inferred from homology"/>
<comment type="similarity">
    <text evidence="1">Belongs to the AdoMet synthetase 2 family.</text>
</comment>
<dbReference type="PANTHER" id="PTHR36697:SF1">
    <property type="entry name" value="S-ADENOSYLMETHIONINE SYNTHASE"/>
    <property type="match status" value="1"/>
</dbReference>
<dbReference type="NCBIfam" id="NF003363">
    <property type="entry name" value="PRK04439.1-2"/>
    <property type="match status" value="1"/>
</dbReference>
<evidence type="ECO:0000313" key="3">
    <source>
        <dbReference type="Proteomes" id="UP000568888"/>
    </source>
</evidence>
<protein>
    <submittedName>
        <fullName evidence="2">S-adenosylmethionine synthetase</fullName>
    </submittedName>
</protein>
<dbReference type="Gene3D" id="3.30.300.340">
    <property type="entry name" value="S-adenosylmethionine synthetase, N-terminal domain"/>
    <property type="match status" value="1"/>
</dbReference>
<evidence type="ECO:0000313" key="2">
    <source>
        <dbReference type="EMBL" id="GFO65377.1"/>
    </source>
</evidence>